<dbReference type="PANTHER" id="PTHR11085">
    <property type="entry name" value="NAD-DEPENDENT PROTEIN DEACYLASE SIRTUIN-5, MITOCHONDRIAL-RELATED"/>
    <property type="match status" value="1"/>
</dbReference>
<dbReference type="RefSeq" id="WP_108840996.1">
    <property type="nucleotide sequence ID" value="NZ_ONZI01000001.1"/>
</dbReference>
<dbReference type="Gene3D" id="3.30.1600.10">
    <property type="entry name" value="SIR2/SIRT2 'Small Domain"/>
    <property type="match status" value="1"/>
</dbReference>
<keyword evidence="7" id="KW-1185">Reference proteome</keyword>
<feature type="binding site" evidence="4">
    <location>
        <position position="139"/>
    </location>
    <ligand>
        <name>Zn(2+)</name>
        <dbReference type="ChEBI" id="CHEBI:29105"/>
    </ligand>
</feature>
<proteinExistence type="predicted"/>
<dbReference type="NCBIfam" id="NF003738">
    <property type="entry name" value="PRK05333.1"/>
    <property type="match status" value="1"/>
</dbReference>
<feature type="active site" description="Proton acceptor" evidence="4">
    <location>
        <position position="128"/>
    </location>
</feature>
<dbReference type="Pfam" id="PF02146">
    <property type="entry name" value="SIR2"/>
    <property type="match status" value="1"/>
</dbReference>
<gene>
    <name evidence="6" type="primary">cobB_1</name>
    <name evidence="6" type="ORF">KSP9073_00089</name>
</gene>
<organism evidence="6 7">
    <name type="scientific">Kushneria phyllosphaerae</name>
    <dbReference type="NCBI Taxonomy" id="2100822"/>
    <lineage>
        <taxon>Bacteria</taxon>
        <taxon>Pseudomonadati</taxon>
        <taxon>Pseudomonadota</taxon>
        <taxon>Gammaproteobacteria</taxon>
        <taxon>Oceanospirillales</taxon>
        <taxon>Halomonadaceae</taxon>
        <taxon>Kushneria</taxon>
    </lineage>
</organism>
<keyword evidence="3" id="KW-0520">NAD</keyword>
<sequence length="293" mass="32489">MSSVVTDSPMGVDEQALIDLVRRYPRLCVLTGAGVSTDSGIPDYRDERGEWKRPPPMTHQVYMKSHLGRQRYWARSLVGFRLLANASPGRAHHTLAELEAQGFIEGIITQNVDRLHQKAGSQRVVDLHGRADLVRCMQCNLLVRRHVLHDHLATLNPDWVGMEAEIAPDGDAYLDDVDFSDFRLPDCPRCGHGILKPDVVFFGDNVPRWRLERAMSMLDDSQALLVVGSSLMVFSGFRFARHAASKGLPIACINRGHTRADALYALKCEAPIDESLTALLAGLSDAQGRPSID</sequence>
<dbReference type="PROSITE" id="PS50305">
    <property type="entry name" value="SIRTUIN"/>
    <property type="match status" value="1"/>
</dbReference>
<dbReference type="InterPro" id="IPR050134">
    <property type="entry name" value="NAD-dep_sirtuin_deacylases"/>
</dbReference>
<dbReference type="Gene3D" id="3.40.50.1220">
    <property type="entry name" value="TPP-binding domain"/>
    <property type="match status" value="1"/>
</dbReference>
<dbReference type="GO" id="GO:0017136">
    <property type="term" value="F:histone deacetylase activity, NAD-dependent"/>
    <property type="evidence" value="ECO:0007669"/>
    <property type="project" value="TreeGrafter"/>
</dbReference>
<keyword evidence="4" id="KW-0479">Metal-binding</keyword>
<accession>A0A2R8CGS5</accession>
<keyword evidence="4" id="KW-0862">Zinc</keyword>
<evidence type="ECO:0000256" key="2">
    <source>
        <dbReference type="ARBA" id="ARBA00022679"/>
    </source>
</evidence>
<evidence type="ECO:0000256" key="4">
    <source>
        <dbReference type="PROSITE-ProRule" id="PRU00236"/>
    </source>
</evidence>
<dbReference type="GO" id="GO:0046872">
    <property type="term" value="F:metal ion binding"/>
    <property type="evidence" value="ECO:0007669"/>
    <property type="project" value="UniProtKB-KW"/>
</dbReference>
<reference evidence="7" key="1">
    <citation type="submission" date="2018-03" db="EMBL/GenBank/DDBJ databases">
        <authorList>
            <person name="Navarro De La Torre S."/>
        </authorList>
    </citation>
    <scope>NUCLEOTIDE SEQUENCE [LARGE SCALE GENOMIC DNA]</scope>
    <source>
        <strain evidence="7">EAod3</strain>
    </source>
</reference>
<keyword evidence="2" id="KW-0808">Transferase</keyword>
<evidence type="ECO:0000313" key="7">
    <source>
        <dbReference type="Proteomes" id="UP000244934"/>
    </source>
</evidence>
<dbReference type="InterPro" id="IPR026591">
    <property type="entry name" value="Sirtuin_cat_small_dom_sf"/>
</dbReference>
<feature type="binding site" evidence="4">
    <location>
        <position position="136"/>
    </location>
    <ligand>
        <name>Zn(2+)</name>
        <dbReference type="ChEBI" id="CHEBI:29105"/>
    </ligand>
</feature>
<dbReference type="GO" id="GO:0016787">
    <property type="term" value="F:hydrolase activity"/>
    <property type="evidence" value="ECO:0007669"/>
    <property type="project" value="UniProtKB-KW"/>
</dbReference>
<name>A0A2R8CGS5_9GAMM</name>
<dbReference type="SUPFAM" id="SSF52467">
    <property type="entry name" value="DHS-like NAD/FAD-binding domain"/>
    <property type="match status" value="1"/>
</dbReference>
<dbReference type="EMBL" id="ONZI01000001">
    <property type="protein sequence ID" value="SPJ32089.1"/>
    <property type="molecule type" value="Genomic_DNA"/>
</dbReference>
<evidence type="ECO:0000256" key="3">
    <source>
        <dbReference type="ARBA" id="ARBA00023027"/>
    </source>
</evidence>
<dbReference type="Proteomes" id="UP000244934">
    <property type="component" value="Unassembled WGS sequence"/>
</dbReference>
<dbReference type="InterPro" id="IPR026590">
    <property type="entry name" value="Ssirtuin_cat_dom"/>
</dbReference>
<evidence type="ECO:0000256" key="1">
    <source>
        <dbReference type="ARBA" id="ARBA00012928"/>
    </source>
</evidence>
<dbReference type="EC" id="2.3.1.286" evidence="1"/>
<dbReference type="PANTHER" id="PTHR11085:SF10">
    <property type="entry name" value="NAD-DEPENDENT PROTEIN DEACYLASE SIRTUIN-5, MITOCHONDRIAL-RELATED"/>
    <property type="match status" value="1"/>
</dbReference>
<dbReference type="OrthoDB" id="9800582at2"/>
<keyword evidence="6" id="KW-0378">Hydrolase</keyword>
<dbReference type="InterPro" id="IPR029035">
    <property type="entry name" value="DHS-like_NAD/FAD-binding_dom"/>
</dbReference>
<feature type="domain" description="Deacetylase sirtuin-type" evidence="5">
    <location>
        <begin position="6"/>
        <end position="293"/>
    </location>
</feature>
<evidence type="ECO:0000259" key="5">
    <source>
        <dbReference type="PROSITE" id="PS50305"/>
    </source>
</evidence>
<feature type="binding site" evidence="4">
    <location>
        <position position="190"/>
    </location>
    <ligand>
        <name>Zn(2+)</name>
        <dbReference type="ChEBI" id="CHEBI:29105"/>
    </ligand>
</feature>
<evidence type="ECO:0000313" key="6">
    <source>
        <dbReference type="EMBL" id="SPJ32089.1"/>
    </source>
</evidence>
<feature type="binding site" evidence="4">
    <location>
        <position position="187"/>
    </location>
    <ligand>
        <name>Zn(2+)</name>
        <dbReference type="ChEBI" id="CHEBI:29105"/>
    </ligand>
</feature>
<dbReference type="GO" id="GO:0070403">
    <property type="term" value="F:NAD+ binding"/>
    <property type="evidence" value="ECO:0007669"/>
    <property type="project" value="InterPro"/>
</dbReference>
<dbReference type="InterPro" id="IPR003000">
    <property type="entry name" value="Sirtuin"/>
</dbReference>
<protein>
    <recommendedName>
        <fullName evidence="1">protein acetyllysine N-acetyltransferase</fullName>
        <ecNumber evidence="1">2.3.1.286</ecNumber>
    </recommendedName>
</protein>
<dbReference type="AlphaFoldDB" id="A0A2R8CGS5"/>